<evidence type="ECO:0000313" key="2">
    <source>
        <dbReference type="Proteomes" id="UP001252875"/>
    </source>
</evidence>
<dbReference type="PIRSF" id="PIRSF018637">
    <property type="entry name" value="TrmK"/>
    <property type="match status" value="1"/>
</dbReference>
<dbReference type="EMBL" id="JARPYI010000015">
    <property type="protein sequence ID" value="MDT2602026.1"/>
    <property type="molecule type" value="Genomic_DNA"/>
</dbReference>
<dbReference type="Pfam" id="PF04816">
    <property type="entry name" value="TrmK"/>
    <property type="match status" value="1"/>
</dbReference>
<reference evidence="1 2" key="1">
    <citation type="submission" date="2023-03" db="EMBL/GenBank/DDBJ databases">
        <authorList>
            <person name="Shen W."/>
            <person name="Cai J."/>
        </authorList>
    </citation>
    <scope>NUCLEOTIDE SEQUENCE [LARGE SCALE GENOMIC DNA]</scope>
    <source>
        <strain evidence="1 2">D6-4</strain>
    </source>
</reference>
<dbReference type="InterPro" id="IPR029063">
    <property type="entry name" value="SAM-dependent_MTases_sf"/>
</dbReference>
<name>A0ABU3F775_9ENTE</name>
<dbReference type="SUPFAM" id="SSF53335">
    <property type="entry name" value="S-adenosyl-L-methionine-dependent methyltransferases"/>
    <property type="match status" value="1"/>
</dbReference>
<dbReference type="Gene3D" id="3.40.50.150">
    <property type="entry name" value="Vaccinia Virus protein VP39"/>
    <property type="match status" value="1"/>
</dbReference>
<sequence length="237" mass="26452">MNAKDLSLRLQKAAEFVPQDARLADIGSDHAYLPVALMLQEKISYGIAGEVVVGPYESAKRQVAKNGLEKSIDVRLADGLEAVELSDQVSAITICGMGGVLIRDILQRGKDKNRLSGKERLILQPNVGERQLRQWLVNEHYTITHEAIIEENNKVYEVIVADKLSKAPEYSAKELFFGPVLLNDKNAVFVAKWQHKLEKSEKILASLHQSDQDVAEKIQEVAQEIEWIKEVLADAGK</sequence>
<evidence type="ECO:0000313" key="1">
    <source>
        <dbReference type="EMBL" id="MDT2602026.1"/>
    </source>
</evidence>
<dbReference type="RefSeq" id="WP_311821616.1">
    <property type="nucleotide sequence ID" value="NZ_JARPYF010000014.1"/>
</dbReference>
<dbReference type="Proteomes" id="UP001252875">
    <property type="component" value="Unassembled WGS sequence"/>
</dbReference>
<dbReference type="Gene3D" id="1.10.287.1890">
    <property type="match status" value="1"/>
</dbReference>
<organism evidence="1 2">
    <name type="scientific">Enterococcus hulanensis</name>
    <dbReference type="NCBI Taxonomy" id="2559929"/>
    <lineage>
        <taxon>Bacteria</taxon>
        <taxon>Bacillati</taxon>
        <taxon>Bacillota</taxon>
        <taxon>Bacilli</taxon>
        <taxon>Lactobacillales</taxon>
        <taxon>Enterococcaceae</taxon>
        <taxon>Enterococcus</taxon>
    </lineage>
</organism>
<keyword evidence="2" id="KW-1185">Reference proteome</keyword>
<accession>A0ABU3F775</accession>
<dbReference type="InterPro" id="IPR006901">
    <property type="entry name" value="TrmK"/>
</dbReference>
<comment type="caution">
    <text evidence="1">The sequence shown here is derived from an EMBL/GenBank/DDBJ whole genome shotgun (WGS) entry which is preliminary data.</text>
</comment>
<dbReference type="PANTHER" id="PTHR38451:SF1">
    <property type="entry name" value="TRNA (ADENINE(22)-N(1))-METHYLTRANSFERASE"/>
    <property type="match status" value="1"/>
</dbReference>
<proteinExistence type="predicted"/>
<dbReference type="PANTHER" id="PTHR38451">
    <property type="entry name" value="TRNA (ADENINE(22)-N(1))-METHYLTRANSFERASE"/>
    <property type="match status" value="1"/>
</dbReference>
<protein>
    <submittedName>
        <fullName evidence="1">tRNA (Adenine(22)-N(1))-methyltransferase TrmK</fullName>
    </submittedName>
</protein>
<gene>
    <name evidence="1" type="ORF">P7D85_19900</name>
</gene>